<dbReference type="SUPFAM" id="SSF48726">
    <property type="entry name" value="Immunoglobulin"/>
    <property type="match status" value="1"/>
</dbReference>
<feature type="transmembrane region" description="Helical" evidence="1">
    <location>
        <begin position="106"/>
        <end position="126"/>
    </location>
</feature>
<keyword evidence="4" id="KW-1185">Reference proteome</keyword>
<dbReference type="EMBL" id="JBBPFD010000009">
    <property type="protein sequence ID" value="KAK7912799.1"/>
    <property type="molecule type" value="Genomic_DNA"/>
</dbReference>
<dbReference type="PROSITE" id="PS50835">
    <property type="entry name" value="IG_LIKE"/>
    <property type="match status" value="1"/>
</dbReference>
<accession>A0AAW0P297</accession>
<dbReference type="AlphaFoldDB" id="A0AAW0P297"/>
<reference evidence="4" key="1">
    <citation type="submission" date="2024-04" db="EMBL/GenBank/DDBJ databases">
        <title>Salinicola lusitanus LLJ914,a marine bacterium isolated from the Okinawa Trough.</title>
        <authorList>
            <person name="Li J."/>
        </authorList>
    </citation>
    <scope>NUCLEOTIDE SEQUENCE [LARGE SCALE GENOMIC DNA]</scope>
</reference>
<keyword evidence="1" id="KW-0472">Membrane</keyword>
<organism evidence="3 4">
    <name type="scientific">Mugilogobius chulae</name>
    <name type="common">yellowstripe goby</name>
    <dbReference type="NCBI Taxonomy" id="88201"/>
    <lineage>
        <taxon>Eukaryota</taxon>
        <taxon>Metazoa</taxon>
        <taxon>Chordata</taxon>
        <taxon>Craniata</taxon>
        <taxon>Vertebrata</taxon>
        <taxon>Euteleostomi</taxon>
        <taxon>Actinopterygii</taxon>
        <taxon>Neopterygii</taxon>
        <taxon>Teleostei</taxon>
        <taxon>Neoteleostei</taxon>
        <taxon>Acanthomorphata</taxon>
        <taxon>Gobiaria</taxon>
        <taxon>Gobiiformes</taxon>
        <taxon>Gobioidei</taxon>
        <taxon>Gobiidae</taxon>
        <taxon>Gobionellinae</taxon>
        <taxon>Mugilogobius</taxon>
    </lineage>
</organism>
<dbReference type="InterPro" id="IPR036179">
    <property type="entry name" value="Ig-like_dom_sf"/>
</dbReference>
<evidence type="ECO:0000313" key="4">
    <source>
        <dbReference type="Proteomes" id="UP001460270"/>
    </source>
</evidence>
<proteinExistence type="predicted"/>
<keyword evidence="1" id="KW-1133">Transmembrane helix</keyword>
<dbReference type="InterPro" id="IPR013783">
    <property type="entry name" value="Ig-like_fold"/>
</dbReference>
<evidence type="ECO:0000256" key="1">
    <source>
        <dbReference type="SAM" id="Phobius"/>
    </source>
</evidence>
<name>A0AAW0P297_9GOBI</name>
<comment type="caution">
    <text evidence="3">The sequence shown here is derived from an EMBL/GenBank/DDBJ whole genome shotgun (WGS) entry which is preliminary data.</text>
</comment>
<evidence type="ECO:0000313" key="3">
    <source>
        <dbReference type="EMBL" id="KAK7912799.1"/>
    </source>
</evidence>
<keyword evidence="1" id="KW-0812">Transmembrane</keyword>
<sequence>MQDTGTYTCMVSNTAGNISASAVLNVSSVDNSGVTYFTTVTVETIETIGDESHTPLPPFGWVSSSTTKGTPVSTRTTERTYTIPVLDVDSEGTFTGLDEVMKTTKIIIGCFVAITLMAAVLLVIFYKMRKQHNQQDPDGPASSMEVITVEEELAGVALWRGTSVCPAGSLQPLQHLQELVPPRAHAQYLTQLGDAGTFAHPGLLQRQRPGDSDLSRAGLKHTHTYTIHFWNTHHRRRLKCFKAVETCCRGDNGQKTRVNLFQRPSPIATALTYGVG</sequence>
<dbReference type="Gene3D" id="2.60.40.10">
    <property type="entry name" value="Immunoglobulins"/>
    <property type="match status" value="1"/>
</dbReference>
<dbReference type="InterPro" id="IPR007110">
    <property type="entry name" value="Ig-like_dom"/>
</dbReference>
<gene>
    <name evidence="3" type="ORF">WMY93_013010</name>
</gene>
<evidence type="ECO:0000259" key="2">
    <source>
        <dbReference type="PROSITE" id="PS50835"/>
    </source>
</evidence>
<protein>
    <recommendedName>
        <fullName evidence="2">Ig-like domain-containing protein</fullName>
    </recommendedName>
</protein>
<feature type="domain" description="Ig-like" evidence="2">
    <location>
        <begin position="1"/>
        <end position="25"/>
    </location>
</feature>
<dbReference type="Proteomes" id="UP001460270">
    <property type="component" value="Unassembled WGS sequence"/>
</dbReference>